<evidence type="ECO:0000256" key="1">
    <source>
        <dbReference type="SAM" id="MobiDB-lite"/>
    </source>
</evidence>
<feature type="region of interest" description="Disordered" evidence="1">
    <location>
        <begin position="1"/>
        <end position="30"/>
    </location>
</feature>
<reference evidence="2 3" key="1">
    <citation type="submission" date="2020-07" db="EMBL/GenBank/DDBJ databases">
        <title>Halophilic bacteria isolated from french cheeses.</title>
        <authorList>
            <person name="Kothe C.I."/>
            <person name="Farah-Kraiem B."/>
            <person name="Renault P."/>
            <person name="Dridi B."/>
        </authorList>
    </citation>
    <scope>NUCLEOTIDE SEQUENCE [LARGE SCALE GENOMIC DNA]</scope>
    <source>
        <strain evidence="2 3">FME20</strain>
    </source>
</reference>
<comment type="caution">
    <text evidence="2">The sequence shown here is derived from an EMBL/GenBank/DDBJ whole genome shotgun (WGS) entry which is preliminary data.</text>
</comment>
<evidence type="ECO:0008006" key="4">
    <source>
        <dbReference type="Google" id="ProtNLM"/>
    </source>
</evidence>
<protein>
    <recommendedName>
        <fullName evidence="4">HTH-like domain-containing protein</fullName>
    </recommendedName>
</protein>
<evidence type="ECO:0000313" key="2">
    <source>
        <dbReference type="EMBL" id="MBE0465488.1"/>
    </source>
</evidence>
<dbReference type="Proteomes" id="UP001645038">
    <property type="component" value="Unassembled WGS sequence"/>
</dbReference>
<dbReference type="EMBL" id="RRZB01000104">
    <property type="protein sequence ID" value="MBE0465488.1"/>
    <property type="molecule type" value="Genomic_DNA"/>
</dbReference>
<keyword evidence="3" id="KW-1185">Reference proteome</keyword>
<name>A0ABR9G3L0_9GAMM</name>
<dbReference type="RefSeq" id="WP_192539903.1">
    <property type="nucleotide sequence ID" value="NZ_RRZB01000104.1"/>
</dbReference>
<accession>A0ABR9G3L0</accession>
<gene>
    <name evidence="2" type="ORF">EI547_18895</name>
</gene>
<sequence>MHFPCAPSASSANSTLHPTSPPATPPPCHRRLTQAEQLDRLIRQAGGYPCHLGRVRPLLTKASGIREGSVLQKIRDGKTRGIKKHLVSLGFVCTKTRVSRFGGATQKS</sequence>
<proteinExistence type="predicted"/>
<feature type="compositionally biased region" description="Polar residues" evidence="1">
    <location>
        <begin position="8"/>
        <end position="17"/>
    </location>
</feature>
<organism evidence="2 3">
    <name type="scientific">Halomonas colorata</name>
    <dbReference type="NCBI Taxonomy" id="2742615"/>
    <lineage>
        <taxon>Bacteria</taxon>
        <taxon>Pseudomonadati</taxon>
        <taxon>Pseudomonadota</taxon>
        <taxon>Gammaproteobacteria</taxon>
        <taxon>Oceanospirillales</taxon>
        <taxon>Halomonadaceae</taxon>
        <taxon>Halomonas</taxon>
    </lineage>
</organism>
<evidence type="ECO:0000313" key="3">
    <source>
        <dbReference type="Proteomes" id="UP001645038"/>
    </source>
</evidence>